<reference evidence="1 2" key="1">
    <citation type="submission" date="2015-11" db="EMBL/GenBank/DDBJ databases">
        <title>Genomic analysis of 38 Legionella species identifies large and diverse effector repertoires.</title>
        <authorList>
            <person name="Burstein D."/>
            <person name="Amaro F."/>
            <person name="Zusman T."/>
            <person name="Lifshitz Z."/>
            <person name="Cohen O."/>
            <person name="Gilbert J.A."/>
            <person name="Pupko T."/>
            <person name="Shuman H.A."/>
            <person name="Segal G."/>
        </authorList>
    </citation>
    <scope>NUCLEOTIDE SEQUENCE [LARGE SCALE GENOMIC DNA]</scope>
    <source>
        <strain evidence="1 2">ATCC 49180</strain>
    </source>
</reference>
<dbReference type="RefSeq" id="WP_058521149.1">
    <property type="nucleotide sequence ID" value="NZ_CAAAIP010000006.1"/>
</dbReference>
<proteinExistence type="predicted"/>
<organism evidence="1 2">
    <name type="scientific">Legionella tucsonensis</name>
    <dbReference type="NCBI Taxonomy" id="40335"/>
    <lineage>
        <taxon>Bacteria</taxon>
        <taxon>Pseudomonadati</taxon>
        <taxon>Pseudomonadota</taxon>
        <taxon>Gammaproteobacteria</taxon>
        <taxon>Legionellales</taxon>
        <taxon>Legionellaceae</taxon>
        <taxon>Legionella</taxon>
    </lineage>
</organism>
<keyword evidence="2" id="KW-1185">Reference proteome</keyword>
<dbReference type="Proteomes" id="UP000054693">
    <property type="component" value="Unassembled WGS sequence"/>
</dbReference>
<dbReference type="EMBL" id="LNZA01000001">
    <property type="protein sequence ID" value="KTD74176.1"/>
    <property type="molecule type" value="Genomic_DNA"/>
</dbReference>
<evidence type="ECO:0000313" key="1">
    <source>
        <dbReference type="EMBL" id="KTD74176.1"/>
    </source>
</evidence>
<evidence type="ECO:0000313" key="2">
    <source>
        <dbReference type="Proteomes" id="UP000054693"/>
    </source>
</evidence>
<protein>
    <submittedName>
        <fullName evidence="1">Uncharacterized protein</fullName>
    </submittedName>
</protein>
<dbReference type="OrthoDB" id="5649005at2"/>
<dbReference type="PATRIC" id="fig|40335.7.peg.2153"/>
<dbReference type="STRING" id="40335.Ltuc_2023"/>
<name>A0A0W0ZZ78_9GAMM</name>
<dbReference type="AlphaFoldDB" id="A0A0W0ZZ78"/>
<gene>
    <name evidence="1" type="ORF">Ltuc_2023</name>
</gene>
<accession>A0A0W0ZZ78</accession>
<sequence length="89" mass="10490">MKEQHYAYKITHGTSDLNCPHSVLEKDRMVDLLKEIESQHHEGIFWVFKQFSDQPQEPLCIIDCSKKRIYFHYSGEVEDLKNAIANLSH</sequence>
<comment type="caution">
    <text evidence="1">The sequence shown here is derived from an EMBL/GenBank/DDBJ whole genome shotgun (WGS) entry which is preliminary data.</text>
</comment>